<sequence>MAGSQHCKIRASTETPLQWKKGCSKKGVTLGGRSHDSLTAETIRKLQIYYSRAIREDKTVKEMRRNILASIYHSSNDLPQHQFCPPGPDSCCSRVQHWASWACHSEKIAWLSQREAWPKTRTRQIEEKALGFEEHPGGAGEGQEEEEDDCHCQREGKTKKEAEKGGMF</sequence>
<proteinExistence type="predicted"/>
<feature type="compositionally biased region" description="Basic and acidic residues" evidence="1">
    <location>
        <begin position="126"/>
        <end position="136"/>
    </location>
</feature>
<comment type="caution">
    <text evidence="2">The sequence shown here is derived from an EMBL/GenBank/DDBJ whole genome shotgun (WGS) entry which is preliminary data.</text>
</comment>
<protein>
    <submittedName>
        <fullName evidence="2">Uncharacterized protein</fullName>
    </submittedName>
</protein>
<feature type="compositionally biased region" description="Basic and acidic residues" evidence="1">
    <location>
        <begin position="150"/>
        <end position="168"/>
    </location>
</feature>
<name>A0AAE1A8S2_9GAST</name>
<reference evidence="2" key="1">
    <citation type="journal article" date="2023" name="G3 (Bethesda)">
        <title>A reference genome for the long-term kleptoplast-retaining sea slug Elysia crispata morphotype clarki.</title>
        <authorList>
            <person name="Eastman K.E."/>
            <person name="Pendleton A.L."/>
            <person name="Shaikh M.A."/>
            <person name="Suttiyut T."/>
            <person name="Ogas R."/>
            <person name="Tomko P."/>
            <person name="Gavelis G."/>
            <person name="Widhalm J.R."/>
            <person name="Wisecaver J.H."/>
        </authorList>
    </citation>
    <scope>NUCLEOTIDE SEQUENCE</scope>
    <source>
        <strain evidence="2">ECLA1</strain>
    </source>
</reference>
<accession>A0AAE1A8S2</accession>
<evidence type="ECO:0000256" key="1">
    <source>
        <dbReference type="SAM" id="MobiDB-lite"/>
    </source>
</evidence>
<organism evidence="2 3">
    <name type="scientific">Elysia crispata</name>
    <name type="common">lettuce slug</name>
    <dbReference type="NCBI Taxonomy" id="231223"/>
    <lineage>
        <taxon>Eukaryota</taxon>
        <taxon>Metazoa</taxon>
        <taxon>Spiralia</taxon>
        <taxon>Lophotrochozoa</taxon>
        <taxon>Mollusca</taxon>
        <taxon>Gastropoda</taxon>
        <taxon>Heterobranchia</taxon>
        <taxon>Euthyneura</taxon>
        <taxon>Panpulmonata</taxon>
        <taxon>Sacoglossa</taxon>
        <taxon>Placobranchoidea</taxon>
        <taxon>Plakobranchidae</taxon>
        <taxon>Elysia</taxon>
    </lineage>
</organism>
<evidence type="ECO:0000313" key="3">
    <source>
        <dbReference type="Proteomes" id="UP001283361"/>
    </source>
</evidence>
<dbReference type="EMBL" id="JAWDGP010002524">
    <property type="protein sequence ID" value="KAK3782247.1"/>
    <property type="molecule type" value="Genomic_DNA"/>
</dbReference>
<dbReference type="AlphaFoldDB" id="A0AAE1A8S2"/>
<keyword evidence="3" id="KW-1185">Reference proteome</keyword>
<dbReference type="Proteomes" id="UP001283361">
    <property type="component" value="Unassembled WGS sequence"/>
</dbReference>
<feature type="region of interest" description="Disordered" evidence="1">
    <location>
        <begin position="126"/>
        <end position="168"/>
    </location>
</feature>
<evidence type="ECO:0000313" key="2">
    <source>
        <dbReference type="EMBL" id="KAK3782247.1"/>
    </source>
</evidence>
<gene>
    <name evidence="2" type="ORF">RRG08_048705</name>
</gene>